<dbReference type="InterPro" id="IPR001433">
    <property type="entry name" value="OxRdtase_FAD/NAD-bd"/>
</dbReference>
<feature type="domain" description="2Fe-2S ferredoxin-type" evidence="2">
    <location>
        <begin position="2"/>
        <end position="93"/>
    </location>
</feature>
<keyword evidence="5" id="KW-1185">Reference proteome</keyword>
<organism evidence="4 5">
    <name type="scientific">Sphingomonas guangdongensis</name>
    <dbReference type="NCBI Taxonomy" id="1141890"/>
    <lineage>
        <taxon>Bacteria</taxon>
        <taxon>Pseudomonadati</taxon>
        <taxon>Pseudomonadota</taxon>
        <taxon>Alphaproteobacteria</taxon>
        <taxon>Sphingomonadales</taxon>
        <taxon>Sphingomonadaceae</taxon>
        <taxon>Sphingomonas</taxon>
    </lineage>
</organism>
<dbReference type="CDD" id="cd00207">
    <property type="entry name" value="fer2"/>
    <property type="match status" value="1"/>
</dbReference>
<accession>A0A285QGI3</accession>
<gene>
    <name evidence="4" type="ORF">SAMN06297144_1135</name>
</gene>
<sequence>MPSVTLSTGRTFTADPATSLLDAALQQQLVLEYSCRTGRCGICKAPVVAGETRLLRPEDESLSAEEAARGLILTCCRAAVSDVELDVEPLDRLAGLEIRTIPARIVSIETLAPDIVRVVLKTPPASPLRFLPGQYIDVLADGVRRSYSLANAPRADNQLELLIKRYPGGQLSGFWFERAKPNDLIRIEGPLGTFFLRDEAPVEILFLATGTGIAPVKALLEEIAADPSRAARHRIRVFWGNREAENFCWDPVDLGLDIGFHHLLSGGDPLWDRRRGYVQDAAVADGVDVSETVVYACGSNAMITAARNLLTARGLPPKRFFSDAFVSSN</sequence>
<feature type="domain" description="FAD-binding FR-type" evidence="3">
    <location>
        <begin position="98"/>
        <end position="197"/>
    </location>
</feature>
<dbReference type="InterPro" id="IPR012675">
    <property type="entry name" value="Beta-grasp_dom_sf"/>
</dbReference>
<protein>
    <submittedName>
        <fullName evidence="4">CDP-4-dehydro-6-deoxyglucose reductase</fullName>
    </submittedName>
</protein>
<dbReference type="Proteomes" id="UP000219494">
    <property type="component" value="Unassembled WGS sequence"/>
</dbReference>
<dbReference type="InterPro" id="IPR036010">
    <property type="entry name" value="2Fe-2S_ferredoxin-like_sf"/>
</dbReference>
<dbReference type="PANTHER" id="PTHR47354">
    <property type="entry name" value="NADH OXIDOREDUCTASE HCR"/>
    <property type="match status" value="1"/>
</dbReference>
<dbReference type="Pfam" id="PF00970">
    <property type="entry name" value="FAD_binding_6"/>
    <property type="match status" value="1"/>
</dbReference>
<dbReference type="PANTHER" id="PTHR47354:SF5">
    <property type="entry name" value="PROTEIN RFBI"/>
    <property type="match status" value="1"/>
</dbReference>
<dbReference type="GO" id="GO:0016491">
    <property type="term" value="F:oxidoreductase activity"/>
    <property type="evidence" value="ECO:0007669"/>
    <property type="project" value="InterPro"/>
</dbReference>
<proteinExistence type="predicted"/>
<dbReference type="SUPFAM" id="SSF52343">
    <property type="entry name" value="Ferredoxin reductase-like, C-terminal NADP-linked domain"/>
    <property type="match status" value="1"/>
</dbReference>
<dbReference type="InterPro" id="IPR017927">
    <property type="entry name" value="FAD-bd_FR_type"/>
</dbReference>
<dbReference type="PROSITE" id="PS51085">
    <property type="entry name" value="2FE2S_FER_2"/>
    <property type="match status" value="1"/>
</dbReference>
<dbReference type="GO" id="GO:0051537">
    <property type="term" value="F:2 iron, 2 sulfur cluster binding"/>
    <property type="evidence" value="ECO:0007669"/>
    <property type="project" value="InterPro"/>
</dbReference>
<dbReference type="AlphaFoldDB" id="A0A285QGI3"/>
<dbReference type="InterPro" id="IPR008333">
    <property type="entry name" value="Cbr1-like_FAD-bd_dom"/>
</dbReference>
<reference evidence="4 5" key="1">
    <citation type="submission" date="2017-07" db="EMBL/GenBank/DDBJ databases">
        <authorList>
            <person name="Sun Z.S."/>
            <person name="Albrecht U."/>
            <person name="Echele G."/>
            <person name="Lee C.C."/>
        </authorList>
    </citation>
    <scope>NUCLEOTIDE SEQUENCE [LARGE SCALE GENOMIC DNA]</scope>
    <source>
        <strain evidence="4 5">CGMCC 1.12672</strain>
    </source>
</reference>
<dbReference type="PRINTS" id="PR00410">
    <property type="entry name" value="PHEHYDRXLASE"/>
</dbReference>
<dbReference type="Pfam" id="PF00111">
    <property type="entry name" value="Fer2"/>
    <property type="match status" value="1"/>
</dbReference>
<dbReference type="SUPFAM" id="SSF63380">
    <property type="entry name" value="Riboflavin synthase domain-like"/>
    <property type="match status" value="1"/>
</dbReference>
<dbReference type="PRINTS" id="PR00371">
    <property type="entry name" value="FPNCR"/>
</dbReference>
<evidence type="ECO:0000313" key="5">
    <source>
        <dbReference type="Proteomes" id="UP000219494"/>
    </source>
</evidence>
<dbReference type="RefSeq" id="WP_097062945.1">
    <property type="nucleotide sequence ID" value="NZ_OBMI01000001.1"/>
</dbReference>
<dbReference type="PROSITE" id="PS00197">
    <property type="entry name" value="2FE2S_FER_1"/>
    <property type="match status" value="1"/>
</dbReference>
<dbReference type="Gene3D" id="3.10.20.30">
    <property type="match status" value="1"/>
</dbReference>
<dbReference type="CDD" id="cd06189">
    <property type="entry name" value="flavin_oxioreductase"/>
    <property type="match status" value="1"/>
</dbReference>
<dbReference type="PROSITE" id="PS51384">
    <property type="entry name" value="FAD_FR"/>
    <property type="match status" value="1"/>
</dbReference>
<dbReference type="InterPro" id="IPR017938">
    <property type="entry name" value="Riboflavin_synthase-like_b-brl"/>
</dbReference>
<dbReference type="InterPro" id="IPR001709">
    <property type="entry name" value="Flavoprot_Pyr_Nucl_cyt_Rdtase"/>
</dbReference>
<name>A0A285QGI3_9SPHN</name>
<evidence type="ECO:0000313" key="4">
    <source>
        <dbReference type="EMBL" id="SOB80584.1"/>
    </source>
</evidence>
<dbReference type="InterPro" id="IPR050415">
    <property type="entry name" value="MRET"/>
</dbReference>
<evidence type="ECO:0000259" key="3">
    <source>
        <dbReference type="PROSITE" id="PS51384"/>
    </source>
</evidence>
<comment type="cofactor">
    <cofactor evidence="1">
        <name>[2Fe-2S] cluster</name>
        <dbReference type="ChEBI" id="CHEBI:190135"/>
    </cofactor>
</comment>
<dbReference type="Pfam" id="PF00175">
    <property type="entry name" value="NAD_binding_1"/>
    <property type="match status" value="1"/>
</dbReference>
<dbReference type="Gene3D" id="2.40.30.10">
    <property type="entry name" value="Translation factors"/>
    <property type="match status" value="1"/>
</dbReference>
<dbReference type="OrthoDB" id="9786134at2"/>
<dbReference type="SUPFAM" id="SSF54292">
    <property type="entry name" value="2Fe-2S ferredoxin-like"/>
    <property type="match status" value="1"/>
</dbReference>
<dbReference type="Gene3D" id="3.40.50.80">
    <property type="entry name" value="Nucleotide-binding domain of ferredoxin-NADP reductase (FNR) module"/>
    <property type="match status" value="1"/>
</dbReference>
<evidence type="ECO:0000259" key="2">
    <source>
        <dbReference type="PROSITE" id="PS51085"/>
    </source>
</evidence>
<dbReference type="InterPro" id="IPR006058">
    <property type="entry name" value="2Fe2S_fd_BS"/>
</dbReference>
<dbReference type="EMBL" id="OBMI01000001">
    <property type="protein sequence ID" value="SOB80584.1"/>
    <property type="molecule type" value="Genomic_DNA"/>
</dbReference>
<evidence type="ECO:0000256" key="1">
    <source>
        <dbReference type="ARBA" id="ARBA00034078"/>
    </source>
</evidence>
<dbReference type="InterPro" id="IPR001041">
    <property type="entry name" value="2Fe-2S_ferredoxin-type"/>
</dbReference>
<dbReference type="InterPro" id="IPR039261">
    <property type="entry name" value="FNR_nucleotide-bd"/>
</dbReference>